<name>A0A212LCY0_9HYPH</name>
<gene>
    <name evidence="1" type="ORF">KL86PLE_130610</name>
</gene>
<accession>A0A212LCY0</accession>
<dbReference type="EMBL" id="FMJD01000005">
    <property type="protein sequence ID" value="SCM75209.1"/>
    <property type="molecule type" value="Genomic_DNA"/>
</dbReference>
<protein>
    <submittedName>
        <fullName evidence="1">Uncharacterized protein</fullName>
    </submittedName>
</protein>
<reference evidence="1" key="1">
    <citation type="submission" date="2016-08" db="EMBL/GenBank/DDBJ databases">
        <authorList>
            <person name="Seilhamer J.J."/>
        </authorList>
    </citation>
    <scope>NUCLEOTIDE SEQUENCE</scope>
    <source>
        <strain evidence="1">86</strain>
    </source>
</reference>
<evidence type="ECO:0000313" key="1">
    <source>
        <dbReference type="EMBL" id="SCM75209.1"/>
    </source>
</evidence>
<dbReference type="AlphaFoldDB" id="A0A212LCY0"/>
<proteinExistence type="predicted"/>
<sequence>MGEAVRPCAGGGGDSGLGHRTEKWELVFGKSDALTKGWIVTLRPSGRMAI</sequence>
<organism evidence="1">
    <name type="scientific">uncultured Pleomorphomonas sp</name>
    <dbReference type="NCBI Taxonomy" id="442121"/>
    <lineage>
        <taxon>Bacteria</taxon>
        <taxon>Pseudomonadati</taxon>
        <taxon>Pseudomonadota</taxon>
        <taxon>Alphaproteobacteria</taxon>
        <taxon>Hyphomicrobiales</taxon>
        <taxon>Pleomorphomonadaceae</taxon>
        <taxon>Pleomorphomonas</taxon>
        <taxon>environmental samples</taxon>
    </lineage>
</organism>